<comment type="caution">
    <text evidence="2">The sequence shown here is derived from an EMBL/GenBank/DDBJ whole genome shotgun (WGS) entry which is preliminary data.</text>
</comment>
<name>A0A5J4VCA2_9EUKA</name>
<feature type="compositionally biased region" description="Low complexity" evidence="1">
    <location>
        <begin position="270"/>
        <end position="283"/>
    </location>
</feature>
<feature type="compositionally biased region" description="Polar residues" evidence="1">
    <location>
        <begin position="53"/>
        <end position="73"/>
    </location>
</feature>
<feature type="region of interest" description="Disordered" evidence="1">
    <location>
        <begin position="33"/>
        <end position="73"/>
    </location>
</feature>
<dbReference type="AlphaFoldDB" id="A0A5J4VCA2"/>
<reference evidence="2 3" key="1">
    <citation type="submission" date="2019-03" db="EMBL/GenBank/DDBJ databases">
        <title>Single cell metagenomics reveals metabolic interactions within the superorganism composed of flagellate Streblomastix strix and complex community of Bacteroidetes bacteria on its surface.</title>
        <authorList>
            <person name="Treitli S.C."/>
            <person name="Kolisko M."/>
            <person name="Husnik F."/>
            <person name="Keeling P."/>
            <person name="Hampl V."/>
        </authorList>
    </citation>
    <scope>NUCLEOTIDE SEQUENCE [LARGE SCALE GENOMIC DNA]</scope>
    <source>
        <strain evidence="2">ST1C</strain>
    </source>
</reference>
<accession>A0A5J4VCA2</accession>
<feature type="region of interest" description="Disordered" evidence="1">
    <location>
        <begin position="94"/>
        <end position="144"/>
    </location>
</feature>
<dbReference type="EMBL" id="SNRW01008067">
    <property type="protein sequence ID" value="KAA6380160.1"/>
    <property type="molecule type" value="Genomic_DNA"/>
</dbReference>
<feature type="compositionally biased region" description="Polar residues" evidence="1">
    <location>
        <begin position="260"/>
        <end position="269"/>
    </location>
</feature>
<feature type="compositionally biased region" description="Polar residues" evidence="1">
    <location>
        <begin position="33"/>
        <end position="46"/>
    </location>
</feature>
<proteinExistence type="predicted"/>
<dbReference type="Proteomes" id="UP000324800">
    <property type="component" value="Unassembled WGS sequence"/>
</dbReference>
<feature type="compositionally biased region" description="Polar residues" evidence="1">
    <location>
        <begin position="284"/>
        <end position="299"/>
    </location>
</feature>
<sequence>MKEKDKKLKSEIQESIQFIQTKLNDKQINNKQSTELQTPNQNQIQIDQRDSKSFSPSRSPKGQIKRSLTPSAQIQTNINNLSTLNQSKDDLSLLQSHKQQQQLSQESPLQPLKHHVKPSQKVPPPNSESSAKIPNPPPPQYIPSKIQFQNKRRTQLDKRLPLDEIECLRITAKIIAALGGILSRSVELNEIKVGEKGRIWKGNLDLLDNKEKDRMKDKEKEKEKEEKIKGKKEKVKDEENKEKLKEKNKEKEQTGKEQDIQQSKAINQQPIILISPSVIPSESTQPNVQISQLSSNSAT</sequence>
<evidence type="ECO:0000313" key="2">
    <source>
        <dbReference type="EMBL" id="KAA6380160.1"/>
    </source>
</evidence>
<protein>
    <submittedName>
        <fullName evidence="2">Uncharacterized protein</fullName>
    </submittedName>
</protein>
<evidence type="ECO:0000313" key="3">
    <source>
        <dbReference type="Proteomes" id="UP000324800"/>
    </source>
</evidence>
<evidence type="ECO:0000256" key="1">
    <source>
        <dbReference type="SAM" id="MobiDB-lite"/>
    </source>
</evidence>
<gene>
    <name evidence="2" type="ORF">EZS28_024314</name>
</gene>
<feature type="compositionally biased region" description="Basic and acidic residues" evidence="1">
    <location>
        <begin position="210"/>
        <end position="259"/>
    </location>
</feature>
<organism evidence="2 3">
    <name type="scientific">Streblomastix strix</name>
    <dbReference type="NCBI Taxonomy" id="222440"/>
    <lineage>
        <taxon>Eukaryota</taxon>
        <taxon>Metamonada</taxon>
        <taxon>Preaxostyla</taxon>
        <taxon>Oxymonadida</taxon>
        <taxon>Streblomastigidae</taxon>
        <taxon>Streblomastix</taxon>
    </lineage>
</organism>
<feature type="compositionally biased region" description="Low complexity" evidence="1">
    <location>
        <begin position="94"/>
        <end position="111"/>
    </location>
</feature>
<feature type="region of interest" description="Disordered" evidence="1">
    <location>
        <begin position="210"/>
        <end position="299"/>
    </location>
</feature>